<gene>
    <name evidence="2" type="ORF">SAMN05192576_2469</name>
</gene>
<evidence type="ECO:0000313" key="3">
    <source>
        <dbReference type="Proteomes" id="UP000199004"/>
    </source>
</evidence>
<reference evidence="2 3" key="1">
    <citation type="submission" date="2016-10" db="EMBL/GenBank/DDBJ databases">
        <authorList>
            <person name="de Groot N.N."/>
        </authorList>
    </citation>
    <scope>NUCLEOTIDE SEQUENCE [LARGE SCALE GENOMIC DNA]</scope>
    <source>
        <strain evidence="2 3">CGMCC 1.11147</strain>
    </source>
</reference>
<organism evidence="2 3">
    <name type="scientific">Nocardioides szechwanensis</name>
    <dbReference type="NCBI Taxonomy" id="1005944"/>
    <lineage>
        <taxon>Bacteria</taxon>
        <taxon>Bacillati</taxon>
        <taxon>Actinomycetota</taxon>
        <taxon>Actinomycetes</taxon>
        <taxon>Propionibacteriales</taxon>
        <taxon>Nocardioidaceae</taxon>
        <taxon>Nocardioides</taxon>
    </lineage>
</organism>
<dbReference type="OrthoDB" id="3793995at2"/>
<dbReference type="EMBL" id="FNIC01000003">
    <property type="protein sequence ID" value="SDN59019.1"/>
    <property type="molecule type" value="Genomic_DNA"/>
</dbReference>
<proteinExistence type="predicted"/>
<dbReference type="Proteomes" id="UP000199004">
    <property type="component" value="Unassembled WGS sequence"/>
</dbReference>
<evidence type="ECO:0000313" key="2">
    <source>
        <dbReference type="EMBL" id="SDN59019.1"/>
    </source>
</evidence>
<feature type="region of interest" description="Disordered" evidence="1">
    <location>
        <begin position="15"/>
        <end position="59"/>
    </location>
</feature>
<keyword evidence="3" id="KW-1185">Reference proteome</keyword>
<dbReference type="RefSeq" id="WP_091025077.1">
    <property type="nucleotide sequence ID" value="NZ_BKAE01000006.1"/>
</dbReference>
<accession>A0A1H0CMC1</accession>
<sequence length="188" mass="19845">MGAVAILVLLLGGCSGDEEPEADPSPAPSASDTGSPSPTDTTSETTPAAPEATGPVHETSAFTIRGATPDYVSRVVSGDKITALSDLRVGDNVYFSVKQDYDDFTLEELADVYAAEATYVGSLARLADTEVDGQPALHLSGKAGANRHAEVYIMLRDGVVVEIDFEMLSDEPERTQTIASMLATFTWK</sequence>
<protein>
    <submittedName>
        <fullName evidence="2">Uncharacterized protein</fullName>
    </submittedName>
</protein>
<dbReference type="STRING" id="1005944.SAMN05192576_2469"/>
<feature type="compositionally biased region" description="Low complexity" evidence="1">
    <location>
        <begin position="28"/>
        <end position="55"/>
    </location>
</feature>
<evidence type="ECO:0000256" key="1">
    <source>
        <dbReference type="SAM" id="MobiDB-lite"/>
    </source>
</evidence>
<name>A0A1H0CMC1_9ACTN</name>
<dbReference type="AlphaFoldDB" id="A0A1H0CMC1"/>